<gene>
    <name evidence="6" type="ORF">CANARDRAFT_198106</name>
</gene>
<dbReference type="STRING" id="983967.A0A1E4T2L0"/>
<dbReference type="Pfam" id="PF05347">
    <property type="entry name" value="Complex1_LYR"/>
    <property type="match status" value="1"/>
</dbReference>
<keyword evidence="2" id="KW-0496">Mitochondrion</keyword>
<accession>A0A1E4T2L0</accession>
<dbReference type="GO" id="GO:0005759">
    <property type="term" value="C:mitochondrial matrix"/>
    <property type="evidence" value="ECO:0007669"/>
    <property type="project" value="UniProtKB-SubCell"/>
</dbReference>
<sequence>MVLKAKPLKFSGLQKEVLSLYRSCLRATRNKPIEKRQHWVNFIHGEFGKYRSIPKRDFSAIEHLLRLGRRRMDMYASPLITDVN</sequence>
<evidence type="ECO:0000313" key="6">
    <source>
        <dbReference type="EMBL" id="ODV85928.1"/>
    </source>
</evidence>
<organism evidence="6 7">
    <name type="scientific">[Candida] arabinofermentans NRRL YB-2248</name>
    <dbReference type="NCBI Taxonomy" id="983967"/>
    <lineage>
        <taxon>Eukaryota</taxon>
        <taxon>Fungi</taxon>
        <taxon>Dikarya</taxon>
        <taxon>Ascomycota</taxon>
        <taxon>Saccharomycotina</taxon>
        <taxon>Pichiomycetes</taxon>
        <taxon>Pichiales</taxon>
        <taxon>Pichiaceae</taxon>
        <taxon>Ogataea</taxon>
        <taxon>Ogataea/Candida clade</taxon>
    </lineage>
</organism>
<dbReference type="InterPro" id="IPR045295">
    <property type="entry name" value="Complex1_LYR_SDHAF1_LYRM8"/>
</dbReference>
<dbReference type="Proteomes" id="UP000094801">
    <property type="component" value="Unassembled WGS sequence"/>
</dbReference>
<dbReference type="PANTHER" id="PTHR13675:SF1">
    <property type="entry name" value="SUCCINATE DEHYDROGENASE ASSEMBLY FACTOR 1, MITOCHONDRIAL"/>
    <property type="match status" value="1"/>
</dbReference>
<name>A0A1E4T2L0_9ASCO</name>
<protein>
    <recommendedName>
        <fullName evidence="5">Complex 1 LYR protein domain-containing protein</fullName>
    </recommendedName>
</protein>
<dbReference type="CDD" id="cd20268">
    <property type="entry name" value="Complex1_LYR_SDHAF1_LYRM8"/>
    <property type="match status" value="1"/>
</dbReference>
<dbReference type="OrthoDB" id="3994406at2759"/>
<comment type="similarity">
    <text evidence="4">Belongs to the complex I LYR family. SDHAF1 subfamily.</text>
</comment>
<dbReference type="InterPro" id="IPR008011">
    <property type="entry name" value="Complex1_LYR_dom"/>
</dbReference>
<evidence type="ECO:0000259" key="5">
    <source>
        <dbReference type="Pfam" id="PF05347"/>
    </source>
</evidence>
<evidence type="ECO:0000256" key="4">
    <source>
        <dbReference type="ARBA" id="ARBA00025715"/>
    </source>
</evidence>
<feature type="domain" description="Complex 1 LYR protein" evidence="5">
    <location>
        <begin position="15"/>
        <end position="74"/>
    </location>
</feature>
<evidence type="ECO:0000256" key="3">
    <source>
        <dbReference type="ARBA" id="ARBA00023186"/>
    </source>
</evidence>
<evidence type="ECO:0000313" key="7">
    <source>
        <dbReference type="Proteomes" id="UP000094801"/>
    </source>
</evidence>
<dbReference type="EMBL" id="KV453851">
    <property type="protein sequence ID" value="ODV85928.1"/>
    <property type="molecule type" value="Genomic_DNA"/>
</dbReference>
<evidence type="ECO:0000256" key="2">
    <source>
        <dbReference type="ARBA" id="ARBA00023128"/>
    </source>
</evidence>
<dbReference type="AlphaFoldDB" id="A0A1E4T2L0"/>
<proteinExistence type="inferred from homology"/>
<comment type="subcellular location">
    <subcellularLocation>
        <location evidence="1">Mitochondrion matrix</location>
    </subcellularLocation>
</comment>
<keyword evidence="3" id="KW-0143">Chaperone</keyword>
<dbReference type="PANTHER" id="PTHR13675">
    <property type="entry name" value="LYR MOTIF-CONTAINING PROTEIN 2"/>
    <property type="match status" value="1"/>
</dbReference>
<reference evidence="7" key="1">
    <citation type="submission" date="2016-04" db="EMBL/GenBank/DDBJ databases">
        <title>Comparative genomics of biotechnologically important yeasts.</title>
        <authorList>
            <consortium name="DOE Joint Genome Institute"/>
            <person name="Riley R."/>
            <person name="Haridas S."/>
            <person name="Wolfe K.H."/>
            <person name="Lopes M.R."/>
            <person name="Hittinger C.T."/>
            <person name="Goker M."/>
            <person name="Salamov A."/>
            <person name="Wisecaver J."/>
            <person name="Long T.M."/>
            <person name="Aerts A.L."/>
            <person name="Barry K."/>
            <person name="Choi C."/>
            <person name="Clum A."/>
            <person name="Coughlan A.Y."/>
            <person name="Deshpande S."/>
            <person name="Douglass A.P."/>
            <person name="Hanson S.J."/>
            <person name="Klenk H.-P."/>
            <person name="Labutti K."/>
            <person name="Lapidus A."/>
            <person name="Lindquist E."/>
            <person name="Lipzen A."/>
            <person name="Meier-Kolthoff J.P."/>
            <person name="Ohm R.A."/>
            <person name="Otillar R.P."/>
            <person name="Pangilinan J."/>
            <person name="Peng Y."/>
            <person name="Rokas A."/>
            <person name="Rosa C.A."/>
            <person name="Scheuner C."/>
            <person name="Sibirny A.A."/>
            <person name="Slot J.C."/>
            <person name="Stielow J.B."/>
            <person name="Sun H."/>
            <person name="Kurtzman C.P."/>
            <person name="Blackwell M."/>
            <person name="Grigoriev I.V."/>
            <person name="Jeffries T.W."/>
        </authorList>
    </citation>
    <scope>NUCLEOTIDE SEQUENCE [LARGE SCALE GENOMIC DNA]</scope>
    <source>
        <strain evidence="7">NRRL YB-2248</strain>
    </source>
</reference>
<keyword evidence="7" id="KW-1185">Reference proteome</keyword>
<evidence type="ECO:0000256" key="1">
    <source>
        <dbReference type="ARBA" id="ARBA00004305"/>
    </source>
</evidence>
<dbReference type="GO" id="GO:0034553">
    <property type="term" value="P:mitochondrial respiratory chain complex II assembly"/>
    <property type="evidence" value="ECO:0007669"/>
    <property type="project" value="InterPro"/>
</dbReference>